<keyword evidence="2" id="KW-1185">Reference proteome</keyword>
<dbReference type="EMBL" id="JBBNAG010000001">
    <property type="protein sequence ID" value="KAK9165766.1"/>
    <property type="molecule type" value="Genomic_DNA"/>
</dbReference>
<dbReference type="AlphaFoldDB" id="A0AAP0L7J7"/>
<accession>A0AAP0L7J7</accession>
<reference evidence="1 2" key="1">
    <citation type="submission" date="2024-01" db="EMBL/GenBank/DDBJ databases">
        <title>Genome assemblies of Stephania.</title>
        <authorList>
            <person name="Yang L."/>
        </authorList>
    </citation>
    <scope>NUCLEOTIDE SEQUENCE [LARGE SCALE GENOMIC DNA]</scope>
    <source>
        <strain evidence="1">JXDWG</strain>
        <tissue evidence="1">Leaf</tissue>
    </source>
</reference>
<sequence>MSRVGEPTVTDLKDVEVNAEQNVKGKCLIWCPLKHRGTCISRYDENKYEMRPTTHSSSPQYQNINNLAFAMKT</sequence>
<proteinExistence type="predicted"/>
<gene>
    <name evidence="1" type="ORF">Scep_000957</name>
</gene>
<comment type="caution">
    <text evidence="1">The sequence shown here is derived from an EMBL/GenBank/DDBJ whole genome shotgun (WGS) entry which is preliminary data.</text>
</comment>
<evidence type="ECO:0000313" key="2">
    <source>
        <dbReference type="Proteomes" id="UP001419268"/>
    </source>
</evidence>
<name>A0AAP0L7J7_9MAGN</name>
<protein>
    <submittedName>
        <fullName evidence="1">Uncharacterized protein</fullName>
    </submittedName>
</protein>
<organism evidence="1 2">
    <name type="scientific">Stephania cephalantha</name>
    <dbReference type="NCBI Taxonomy" id="152367"/>
    <lineage>
        <taxon>Eukaryota</taxon>
        <taxon>Viridiplantae</taxon>
        <taxon>Streptophyta</taxon>
        <taxon>Embryophyta</taxon>
        <taxon>Tracheophyta</taxon>
        <taxon>Spermatophyta</taxon>
        <taxon>Magnoliopsida</taxon>
        <taxon>Ranunculales</taxon>
        <taxon>Menispermaceae</taxon>
        <taxon>Menispermoideae</taxon>
        <taxon>Cissampelideae</taxon>
        <taxon>Stephania</taxon>
    </lineage>
</organism>
<dbReference type="Proteomes" id="UP001419268">
    <property type="component" value="Unassembled WGS sequence"/>
</dbReference>
<evidence type="ECO:0000313" key="1">
    <source>
        <dbReference type="EMBL" id="KAK9165766.1"/>
    </source>
</evidence>